<sequence length="243" mass="28249">MMVNPSSMAIVEMHFSYHEKEEDFPSEGISDLWKFVLDEISRLEFWEFTLRGFTPDNSSQVCLFIKAVAEQPIARDSVEAWEWIVSRINQQPLEAVLDLLSNLLATPPQIRNVEMEPTLRFNEFSIQLCDLLVLGPPSEAEVQMVKQFTRQIGWELQQKGDLERFNIGFDGATSFGLFQWTNEGRMITLKDPTRPSASSMGGVLPMNWWNQVIRLPLDDLRRLGVDVRLVTYRMFPWSRDFRQ</sequence>
<dbReference type="Proteomes" id="UP000799779">
    <property type="component" value="Unassembled WGS sequence"/>
</dbReference>
<proteinExistence type="predicted"/>
<evidence type="ECO:0000313" key="1">
    <source>
        <dbReference type="EMBL" id="KAF2002596.1"/>
    </source>
</evidence>
<dbReference type="AlphaFoldDB" id="A0A6A5WYG1"/>
<keyword evidence="2" id="KW-1185">Reference proteome</keyword>
<accession>A0A6A5WYG1</accession>
<name>A0A6A5WYG1_9PLEO</name>
<dbReference type="EMBL" id="ML977576">
    <property type="protein sequence ID" value="KAF2002596.1"/>
    <property type="molecule type" value="Genomic_DNA"/>
</dbReference>
<reference evidence="1" key="1">
    <citation type="journal article" date="2020" name="Stud. Mycol.">
        <title>101 Dothideomycetes genomes: a test case for predicting lifestyles and emergence of pathogens.</title>
        <authorList>
            <person name="Haridas S."/>
            <person name="Albert R."/>
            <person name="Binder M."/>
            <person name="Bloem J."/>
            <person name="Labutti K."/>
            <person name="Salamov A."/>
            <person name="Andreopoulos B."/>
            <person name="Baker S."/>
            <person name="Barry K."/>
            <person name="Bills G."/>
            <person name="Bluhm B."/>
            <person name="Cannon C."/>
            <person name="Castanera R."/>
            <person name="Culley D."/>
            <person name="Daum C."/>
            <person name="Ezra D."/>
            <person name="Gonzalez J."/>
            <person name="Henrissat B."/>
            <person name="Kuo A."/>
            <person name="Liang C."/>
            <person name="Lipzen A."/>
            <person name="Lutzoni F."/>
            <person name="Magnuson J."/>
            <person name="Mondo S."/>
            <person name="Nolan M."/>
            <person name="Ohm R."/>
            <person name="Pangilinan J."/>
            <person name="Park H.-J."/>
            <person name="Ramirez L."/>
            <person name="Alfaro M."/>
            <person name="Sun H."/>
            <person name="Tritt A."/>
            <person name="Yoshinaga Y."/>
            <person name="Zwiers L.-H."/>
            <person name="Turgeon B."/>
            <person name="Goodwin S."/>
            <person name="Spatafora J."/>
            <person name="Crous P."/>
            <person name="Grigoriev I."/>
        </authorList>
    </citation>
    <scope>NUCLEOTIDE SEQUENCE</scope>
    <source>
        <strain evidence="1">CBS 123094</strain>
    </source>
</reference>
<protein>
    <submittedName>
        <fullName evidence="1">Uncharacterized protein</fullName>
    </submittedName>
</protein>
<organism evidence="1 2">
    <name type="scientific">Amniculicola lignicola CBS 123094</name>
    <dbReference type="NCBI Taxonomy" id="1392246"/>
    <lineage>
        <taxon>Eukaryota</taxon>
        <taxon>Fungi</taxon>
        <taxon>Dikarya</taxon>
        <taxon>Ascomycota</taxon>
        <taxon>Pezizomycotina</taxon>
        <taxon>Dothideomycetes</taxon>
        <taxon>Pleosporomycetidae</taxon>
        <taxon>Pleosporales</taxon>
        <taxon>Amniculicolaceae</taxon>
        <taxon>Amniculicola</taxon>
    </lineage>
</organism>
<gene>
    <name evidence="1" type="ORF">P154DRAFT_532825</name>
</gene>
<evidence type="ECO:0000313" key="2">
    <source>
        <dbReference type="Proteomes" id="UP000799779"/>
    </source>
</evidence>